<keyword evidence="8 16" id="KW-0862">Zinc</keyword>
<feature type="zinc finger region" description="C3H1-type" evidence="16">
    <location>
        <begin position="193"/>
        <end position="215"/>
    </location>
</feature>
<organism evidence="20 21">
    <name type="scientific">Purpureocillium lavendulum</name>
    <dbReference type="NCBI Taxonomy" id="1247861"/>
    <lineage>
        <taxon>Eukaryota</taxon>
        <taxon>Fungi</taxon>
        <taxon>Dikarya</taxon>
        <taxon>Ascomycota</taxon>
        <taxon>Pezizomycotina</taxon>
        <taxon>Sordariomycetes</taxon>
        <taxon>Hypocreomycetidae</taxon>
        <taxon>Hypocreales</taxon>
        <taxon>Ophiocordycipitaceae</taxon>
        <taxon>Purpureocillium</taxon>
    </lineage>
</organism>
<sequence length="731" mass="78845">MGGSWIFEVGGSWQNRLSWGVGVPGLVTACRFWLHPSIFNPASSTSARPWNFAHPSLPTPSFDHQSISLGELLTYSATAMADHEEQVATAPPGEQGGDEQALTTTSNEVAAPTGKKVVKKIVRKKKRPARVQIDGAEITSEPPPQTGTTFNIWYNKWAGGDREAYQQTKARGRCNIATDSGYTRADAQHGSFFCLRFARGQCPKGQDCDYLHRLPGTYDLFSPNVDCFGREKFSDYRDDMGGVGSFMRQNRTIYVGRIHVTDDIEEIVARHFAEWGQIERVRVLNSRGVGFITYSNEANAQFAREAMAHQSLDHDEVLNVRWATADPNPMAQAREARRIEEQAAEAIRRALPAEFVAEIEGKNPDARKRRKIESSYGLEGYEAPDEVHFARGANAVNPLGRQGHEVEYQEHLMIENGEQPAETAAPAQPNAEEAASGIFSGSTLAALNKAKVAVAAKPKAAAAAAGPLQFVPSDPEVHDGDALARLLDGRVPLPLDGGVNHALDLLAGQHLLRLIRPKHAGAHGRRDERLDVAQHEDVGGLAQRQADDGAHGAEQRREVRRHERRHIVFGSVGALAQLRGKLAHDGGAIRGGHVRTQDRAEGAVPDAEQGAALGDAGAAADGADDGGVELVVEAGEGAGGSVVAAKDDSDSGRNEEKVTPRWDDAAAWARYDSRPLLKAKAPTGRAESERRRRKCVAVEVAPLNGTPDADAASVDEDGAEEGGAAQSRRCQ</sequence>
<keyword evidence="12" id="KW-0131">Cell cycle</keyword>
<evidence type="ECO:0000256" key="8">
    <source>
        <dbReference type="ARBA" id="ARBA00022833"/>
    </source>
</evidence>
<evidence type="ECO:0000256" key="14">
    <source>
        <dbReference type="ARBA" id="ARBA00072313"/>
    </source>
</evidence>
<evidence type="ECO:0000256" key="4">
    <source>
        <dbReference type="ARBA" id="ARBA00022664"/>
    </source>
</evidence>
<evidence type="ECO:0000259" key="18">
    <source>
        <dbReference type="PROSITE" id="PS50102"/>
    </source>
</evidence>
<keyword evidence="7 16" id="KW-0863">Zinc-finger</keyword>
<dbReference type="GO" id="GO:0071007">
    <property type="term" value="C:U2-type catalytic step 2 spliceosome"/>
    <property type="evidence" value="ECO:0007669"/>
    <property type="project" value="TreeGrafter"/>
</dbReference>
<dbReference type="GO" id="GO:0006397">
    <property type="term" value="P:mRNA processing"/>
    <property type="evidence" value="ECO:0007669"/>
    <property type="project" value="UniProtKB-KW"/>
</dbReference>
<proteinExistence type="inferred from homology"/>
<dbReference type="Proteomes" id="UP001163105">
    <property type="component" value="Unassembled WGS sequence"/>
</dbReference>
<keyword evidence="21" id="KW-1185">Reference proteome</keyword>
<keyword evidence="11" id="KW-0539">Nucleus</keyword>
<evidence type="ECO:0000256" key="17">
    <source>
        <dbReference type="SAM" id="MobiDB-lite"/>
    </source>
</evidence>
<dbReference type="PROSITE" id="PS50103">
    <property type="entry name" value="ZF_C3H1"/>
    <property type="match status" value="1"/>
</dbReference>
<dbReference type="GO" id="GO:0008380">
    <property type="term" value="P:RNA splicing"/>
    <property type="evidence" value="ECO:0007669"/>
    <property type="project" value="UniProtKB-KW"/>
</dbReference>
<comment type="caution">
    <text evidence="20">The sequence shown here is derived from an EMBL/GenBank/DDBJ whole genome shotgun (WGS) entry which is preliminary data.</text>
</comment>
<feature type="domain" description="C3H1-type" evidence="19">
    <location>
        <begin position="193"/>
        <end position="215"/>
    </location>
</feature>
<keyword evidence="4" id="KW-0507">mRNA processing</keyword>
<comment type="subcellular location">
    <subcellularLocation>
        <location evidence="1">Nucleus</location>
    </subcellularLocation>
</comment>
<evidence type="ECO:0000256" key="1">
    <source>
        <dbReference type="ARBA" id="ARBA00004123"/>
    </source>
</evidence>
<dbReference type="GO" id="GO:0036002">
    <property type="term" value="F:pre-mRNA binding"/>
    <property type="evidence" value="ECO:0007669"/>
    <property type="project" value="TreeGrafter"/>
</dbReference>
<evidence type="ECO:0000256" key="3">
    <source>
        <dbReference type="ARBA" id="ARBA00017295"/>
    </source>
</evidence>
<dbReference type="InterPro" id="IPR032297">
    <property type="entry name" value="Torus"/>
</dbReference>
<dbReference type="InterPro" id="IPR000571">
    <property type="entry name" value="Znf_CCCH"/>
</dbReference>
<evidence type="ECO:0000256" key="13">
    <source>
        <dbReference type="ARBA" id="ARBA00025224"/>
    </source>
</evidence>
<dbReference type="SUPFAM" id="SSF54928">
    <property type="entry name" value="RNA-binding domain, RBD"/>
    <property type="match status" value="1"/>
</dbReference>
<dbReference type="SMART" id="SM00360">
    <property type="entry name" value="RRM"/>
    <property type="match status" value="1"/>
</dbReference>
<protein>
    <recommendedName>
        <fullName evidence="3">Pre-mRNA-splicing factor CWC2</fullName>
    </recommendedName>
    <alternativeName>
        <fullName evidence="14">Pre-mRNA-splicing factor cwc2</fullName>
    </alternativeName>
</protein>
<dbReference type="PANTHER" id="PTHR14089">
    <property type="entry name" value="PRE-MRNA-SPLICING FACTOR RBM22"/>
    <property type="match status" value="1"/>
</dbReference>
<feature type="domain" description="RRM" evidence="18">
    <location>
        <begin position="251"/>
        <end position="325"/>
    </location>
</feature>
<keyword evidence="5 16" id="KW-0479">Metal-binding</keyword>
<evidence type="ECO:0000313" key="20">
    <source>
        <dbReference type="EMBL" id="KAJ6438311.1"/>
    </source>
</evidence>
<gene>
    <name evidence="20" type="ORF">O9K51_08903</name>
</gene>
<dbReference type="GO" id="GO:0071006">
    <property type="term" value="C:U2-type catalytic step 1 spliceosome"/>
    <property type="evidence" value="ECO:0007669"/>
    <property type="project" value="TreeGrafter"/>
</dbReference>
<feature type="region of interest" description="Disordered" evidence="17">
    <location>
        <begin position="699"/>
        <end position="731"/>
    </location>
</feature>
<comment type="function">
    <text evidence="13">Involved in the first step of pre-mRNA splicing. Required for cell growth and cell cycle control. Plays a role in the levels of the U1, U4, U5 and U6 snRNAs and the maintenance of the U4/U6 snRNA complex. May provide the link between the 'nineteen complex' NTC spliceosome protein complex and the spliceosome through the U6 snRNA. Associates predominantly with U6 snRNAs in assembled active spliceosomes. Binds directly to the internal stem-loop (ISL) domain of the U6 snRNA and to the pre-mRNA intron near the 5' splice site during the activation and catalytic phases of the spliceosome cycle.</text>
</comment>
<dbReference type="AlphaFoldDB" id="A0AB34FIS6"/>
<dbReference type="InterPro" id="IPR034181">
    <property type="entry name" value="Cwc2_RRM"/>
</dbReference>
<name>A0AB34FIS6_9HYPO</name>
<evidence type="ECO:0000256" key="11">
    <source>
        <dbReference type="ARBA" id="ARBA00023242"/>
    </source>
</evidence>
<keyword evidence="9 15" id="KW-0694">RNA-binding</keyword>
<dbReference type="PROSITE" id="PS50102">
    <property type="entry name" value="RRM"/>
    <property type="match status" value="1"/>
</dbReference>
<dbReference type="Pfam" id="PF16131">
    <property type="entry name" value="Torus"/>
    <property type="match status" value="1"/>
</dbReference>
<feature type="region of interest" description="Disordered" evidence="17">
    <location>
        <begin position="540"/>
        <end position="561"/>
    </location>
</feature>
<evidence type="ECO:0000256" key="12">
    <source>
        <dbReference type="ARBA" id="ARBA00023306"/>
    </source>
</evidence>
<dbReference type="InterPro" id="IPR000504">
    <property type="entry name" value="RRM_dom"/>
</dbReference>
<evidence type="ECO:0000256" key="16">
    <source>
        <dbReference type="PROSITE-ProRule" id="PRU00723"/>
    </source>
</evidence>
<evidence type="ECO:0000256" key="7">
    <source>
        <dbReference type="ARBA" id="ARBA00022771"/>
    </source>
</evidence>
<reference evidence="20" key="1">
    <citation type="submission" date="2023-01" db="EMBL/GenBank/DDBJ databases">
        <title>The growth and conidiation of Purpureocillium lavendulum are regulated by nitrogen source and histone H3K14 acetylation.</title>
        <authorList>
            <person name="Tang P."/>
            <person name="Han J."/>
            <person name="Zhang C."/>
            <person name="Tang P."/>
            <person name="Qi F."/>
            <person name="Zhang K."/>
            <person name="Liang L."/>
        </authorList>
    </citation>
    <scope>NUCLEOTIDE SEQUENCE</scope>
    <source>
        <strain evidence="20">YMF1.00683</strain>
    </source>
</reference>
<evidence type="ECO:0000256" key="9">
    <source>
        <dbReference type="ARBA" id="ARBA00022884"/>
    </source>
</evidence>
<accession>A0AB34FIS6</accession>
<dbReference type="CDD" id="cd12360">
    <property type="entry name" value="RRM_cwf2"/>
    <property type="match status" value="1"/>
</dbReference>
<dbReference type="InterPro" id="IPR039171">
    <property type="entry name" value="Cwc2/Slt11"/>
</dbReference>
<dbReference type="GO" id="GO:0000974">
    <property type="term" value="C:Prp19 complex"/>
    <property type="evidence" value="ECO:0007669"/>
    <property type="project" value="TreeGrafter"/>
</dbReference>
<keyword evidence="10" id="KW-0508">mRNA splicing</keyword>
<dbReference type="InterPro" id="IPR035979">
    <property type="entry name" value="RBD_domain_sf"/>
</dbReference>
<dbReference type="EMBL" id="JAQHRD010000008">
    <property type="protein sequence ID" value="KAJ6438311.1"/>
    <property type="molecule type" value="Genomic_DNA"/>
</dbReference>
<evidence type="ECO:0000256" key="15">
    <source>
        <dbReference type="PROSITE-ProRule" id="PRU00176"/>
    </source>
</evidence>
<keyword evidence="6" id="KW-0747">Spliceosome</keyword>
<comment type="similarity">
    <text evidence="2">Belongs to the RRM CWC2 family.</text>
</comment>
<feature type="region of interest" description="Disordered" evidence="17">
    <location>
        <begin position="85"/>
        <end position="107"/>
    </location>
</feature>
<evidence type="ECO:0000259" key="19">
    <source>
        <dbReference type="PROSITE" id="PS50103"/>
    </source>
</evidence>
<dbReference type="Pfam" id="PF00076">
    <property type="entry name" value="RRM_1"/>
    <property type="match status" value="1"/>
</dbReference>
<dbReference type="FunFam" id="3.30.70.330:FF:000249">
    <property type="entry name" value="Pre-mRNA-splicing factor CWC2, variant"/>
    <property type="match status" value="1"/>
</dbReference>
<dbReference type="GO" id="GO:0017070">
    <property type="term" value="F:U6 snRNA binding"/>
    <property type="evidence" value="ECO:0007669"/>
    <property type="project" value="TreeGrafter"/>
</dbReference>
<evidence type="ECO:0000256" key="6">
    <source>
        <dbReference type="ARBA" id="ARBA00022728"/>
    </source>
</evidence>
<feature type="compositionally biased region" description="Basic and acidic residues" evidence="17">
    <location>
        <begin position="545"/>
        <end position="561"/>
    </location>
</feature>
<dbReference type="PANTHER" id="PTHR14089:SF2">
    <property type="entry name" value="PRE-MRNA-SPLICING FACTOR CWC2"/>
    <property type="match status" value="1"/>
</dbReference>
<dbReference type="Gene3D" id="3.30.70.330">
    <property type="match status" value="1"/>
</dbReference>
<dbReference type="InterPro" id="IPR012677">
    <property type="entry name" value="Nucleotide-bd_a/b_plait_sf"/>
</dbReference>
<evidence type="ECO:0000313" key="21">
    <source>
        <dbReference type="Proteomes" id="UP001163105"/>
    </source>
</evidence>
<evidence type="ECO:0000256" key="10">
    <source>
        <dbReference type="ARBA" id="ARBA00023187"/>
    </source>
</evidence>
<evidence type="ECO:0000256" key="2">
    <source>
        <dbReference type="ARBA" id="ARBA00008024"/>
    </source>
</evidence>
<dbReference type="GO" id="GO:0008270">
    <property type="term" value="F:zinc ion binding"/>
    <property type="evidence" value="ECO:0007669"/>
    <property type="project" value="UniProtKB-KW"/>
</dbReference>
<evidence type="ECO:0000256" key="5">
    <source>
        <dbReference type="ARBA" id="ARBA00022723"/>
    </source>
</evidence>